<evidence type="ECO:0000256" key="3">
    <source>
        <dbReference type="ARBA" id="ARBA00023015"/>
    </source>
</evidence>
<dbReference type="Gene3D" id="4.10.240.10">
    <property type="entry name" value="Zn(2)-C6 fungal-type DNA-binding domain"/>
    <property type="match status" value="1"/>
</dbReference>
<comment type="subcellular location">
    <subcellularLocation>
        <location evidence="1">Nucleus</location>
    </subcellularLocation>
</comment>
<dbReference type="GO" id="GO:0000981">
    <property type="term" value="F:DNA-binding transcription factor activity, RNA polymerase II-specific"/>
    <property type="evidence" value="ECO:0007669"/>
    <property type="project" value="InterPro"/>
</dbReference>
<dbReference type="PROSITE" id="PS00463">
    <property type="entry name" value="ZN2_CY6_FUNGAL_1"/>
    <property type="match status" value="1"/>
</dbReference>
<dbReference type="Pfam" id="PF11951">
    <property type="entry name" value="Fungal_trans_2"/>
    <property type="match status" value="1"/>
</dbReference>
<dbReference type="GO" id="GO:0000976">
    <property type="term" value="F:transcription cis-regulatory region binding"/>
    <property type="evidence" value="ECO:0007669"/>
    <property type="project" value="TreeGrafter"/>
</dbReference>
<gene>
    <name evidence="8" type="ORF">N0V93_008396</name>
</gene>
<reference evidence="8" key="1">
    <citation type="submission" date="2022-10" db="EMBL/GenBank/DDBJ databases">
        <title>Tapping the CABI collections for fungal endophytes: first genome assemblies for Collariella, Neodidymelliopsis, Ascochyta clinopodiicola, Didymella pomorum, Didymosphaeria variabile, Neocosmospora piperis and Neocucurbitaria cava.</title>
        <authorList>
            <person name="Hill R."/>
        </authorList>
    </citation>
    <scope>NUCLEOTIDE SEQUENCE</scope>
    <source>
        <strain evidence="8">IMI 355082</strain>
    </source>
</reference>
<dbReference type="SMART" id="SM00066">
    <property type="entry name" value="GAL4"/>
    <property type="match status" value="1"/>
</dbReference>
<dbReference type="PANTHER" id="PTHR37534">
    <property type="entry name" value="TRANSCRIPTIONAL ACTIVATOR PROTEIN UGA3"/>
    <property type="match status" value="1"/>
</dbReference>
<evidence type="ECO:0000313" key="8">
    <source>
        <dbReference type="EMBL" id="KAJ4387794.1"/>
    </source>
</evidence>
<dbReference type="Proteomes" id="UP001140453">
    <property type="component" value="Unassembled WGS sequence"/>
</dbReference>
<proteinExistence type="predicted"/>
<dbReference type="CDD" id="cd00067">
    <property type="entry name" value="GAL4"/>
    <property type="match status" value="1"/>
</dbReference>
<organism evidence="8 9">
    <name type="scientific">Gnomoniopsis smithogilvyi</name>
    <dbReference type="NCBI Taxonomy" id="1191159"/>
    <lineage>
        <taxon>Eukaryota</taxon>
        <taxon>Fungi</taxon>
        <taxon>Dikarya</taxon>
        <taxon>Ascomycota</taxon>
        <taxon>Pezizomycotina</taxon>
        <taxon>Sordariomycetes</taxon>
        <taxon>Sordariomycetidae</taxon>
        <taxon>Diaporthales</taxon>
        <taxon>Gnomoniaceae</taxon>
        <taxon>Gnomoniopsis</taxon>
    </lineage>
</organism>
<protein>
    <recommendedName>
        <fullName evidence="7">Zn(2)-C6 fungal-type domain-containing protein</fullName>
    </recommendedName>
</protein>
<dbReference type="Pfam" id="PF00172">
    <property type="entry name" value="Zn_clus"/>
    <property type="match status" value="1"/>
</dbReference>
<comment type="caution">
    <text evidence="8">The sequence shown here is derived from an EMBL/GenBank/DDBJ whole genome shotgun (WGS) entry which is preliminary data.</text>
</comment>
<evidence type="ECO:0000256" key="5">
    <source>
        <dbReference type="ARBA" id="ARBA00023163"/>
    </source>
</evidence>
<dbReference type="SUPFAM" id="SSF57701">
    <property type="entry name" value="Zn2/Cys6 DNA-binding domain"/>
    <property type="match status" value="1"/>
</dbReference>
<accession>A0A9W8YMX0</accession>
<dbReference type="PANTHER" id="PTHR37534:SF49">
    <property type="entry name" value="LYSINE BIOSYNTHESIS REGULATORY PROTEIN LYS14"/>
    <property type="match status" value="1"/>
</dbReference>
<evidence type="ECO:0000256" key="4">
    <source>
        <dbReference type="ARBA" id="ARBA00023125"/>
    </source>
</evidence>
<name>A0A9W8YMX0_9PEZI</name>
<dbReference type="EMBL" id="JAPEVB010000005">
    <property type="protein sequence ID" value="KAJ4387794.1"/>
    <property type="molecule type" value="Genomic_DNA"/>
</dbReference>
<dbReference type="InterPro" id="IPR001138">
    <property type="entry name" value="Zn2Cys6_DnaBD"/>
</dbReference>
<evidence type="ECO:0000256" key="2">
    <source>
        <dbReference type="ARBA" id="ARBA00022833"/>
    </source>
</evidence>
<dbReference type="GO" id="GO:0008270">
    <property type="term" value="F:zinc ion binding"/>
    <property type="evidence" value="ECO:0007669"/>
    <property type="project" value="InterPro"/>
</dbReference>
<keyword evidence="2" id="KW-0862">Zinc</keyword>
<evidence type="ECO:0000256" key="6">
    <source>
        <dbReference type="ARBA" id="ARBA00023242"/>
    </source>
</evidence>
<keyword evidence="6" id="KW-0539">Nucleus</keyword>
<dbReference type="OrthoDB" id="6730379at2759"/>
<dbReference type="InterPro" id="IPR036864">
    <property type="entry name" value="Zn2-C6_fun-type_DNA-bd_sf"/>
</dbReference>
<evidence type="ECO:0000256" key="1">
    <source>
        <dbReference type="ARBA" id="ARBA00004123"/>
    </source>
</evidence>
<evidence type="ECO:0000259" key="7">
    <source>
        <dbReference type="PROSITE" id="PS50048"/>
    </source>
</evidence>
<keyword evidence="5" id="KW-0804">Transcription</keyword>
<dbReference type="PROSITE" id="PS50048">
    <property type="entry name" value="ZN2_CY6_FUNGAL_2"/>
    <property type="match status" value="1"/>
</dbReference>
<sequence>MRTSQASQGCWTCKKRKIGCDRGLPSCNNCSRTGRECLGYGIRLIWPELHDGRRKLPKHPTQVVPFVCDHTRGPHYGDQFLNTSYEDIEQSRQDFTSLVPYGKLIVRPQYNLAFRPQLRPQEGELLQYYEERISRMITTVEANNGFRGELLPMALSGGSFAADGLFNAILALSAFHRHGPGAALPYKTYALQFLSHSLERESSVDILPQLAASMMLCVYNVFDEGEGNWHLHLNGSRSLLHQYADRNGGALDYNFLSTWFLYHEILGAFSQPHKHKYPGVSSLGLMTGDEIDKRVIIGSLGCSIEIMETIHDINEIRSIATQEATGDGIQSELPSVMWICQGLQDRLCRLKQQLPSDYSHHTAKEQTKIWLTAEFYRIAAVLYVRAVCPNIDATNQTPMWLKMAFKVLAGLEICTSPWPLFVVACESQTDQQRIQILRALDKMDEDRKIGNVFVLRSLIENYWKQQDLRVDADKLSPLRWWETMNFDTAAPWFI</sequence>
<dbReference type="GO" id="GO:0045944">
    <property type="term" value="P:positive regulation of transcription by RNA polymerase II"/>
    <property type="evidence" value="ECO:0007669"/>
    <property type="project" value="TreeGrafter"/>
</dbReference>
<evidence type="ECO:0000313" key="9">
    <source>
        <dbReference type="Proteomes" id="UP001140453"/>
    </source>
</evidence>
<keyword evidence="9" id="KW-1185">Reference proteome</keyword>
<dbReference type="GO" id="GO:0005634">
    <property type="term" value="C:nucleus"/>
    <property type="evidence" value="ECO:0007669"/>
    <property type="project" value="UniProtKB-SubCell"/>
</dbReference>
<keyword evidence="4" id="KW-0238">DNA-binding</keyword>
<feature type="domain" description="Zn(2)-C6 fungal-type" evidence="7">
    <location>
        <begin position="9"/>
        <end position="37"/>
    </location>
</feature>
<dbReference type="InterPro" id="IPR021858">
    <property type="entry name" value="Fun_TF"/>
</dbReference>
<dbReference type="AlphaFoldDB" id="A0A9W8YMX0"/>
<keyword evidence="3" id="KW-0805">Transcription regulation</keyword>